<feature type="compositionally biased region" description="Pro residues" evidence="6">
    <location>
        <begin position="265"/>
        <end position="276"/>
    </location>
</feature>
<evidence type="ECO:0000256" key="6">
    <source>
        <dbReference type="SAM" id="MobiDB-lite"/>
    </source>
</evidence>
<sequence length="683" mass="73343">MPKGGRGWALPTFSPSRHWRRVKDEDKVLAVKKSGKEEAGPDSPVAETEASRHLQSPEPPKRAGKAKNPEPLINGEAQPPSPAVNGLEGPHAAVSEPQPGTPGEDPHGLSGTKVAKAVRSLVHKVLPGDDAEGAKGPPKPPKSPQPGKKQEKAPCRVRSPPPRLLSPPPRPSPKPQPTGAPPKDDLSVGLKSLMSRAKIREHRPHSRQQRGKKEEAAPPEKTQPPPLAEGKPSEAQSPPEARPPSGGLAKTPSQEAGPTSQTSPPAQPEDMPPPCPTAGEMPKQPEPVSAVAAPGQAKTEEQIAAEEAWCETEKVWLVHKDGFSLASQLKSDAASALPEGKVKVKLDYDGAILEVDEDDIEKANPPSCDRLEDLANLVYLNESSALHTLRQRYGGNLIHTYAGPNLVVINPLSSPSMYSEKVMHMFKGCRKEETSPHVYALAQAAYRAMLMSRQDQSLVFLGSSGSGKSTSAQHLVQYLATIAGSPGRVFSVEKWQALYTILEAFGNSSTSLNSNASRFSQIISLDFDQAGQVASASVQTMLLEKLRVAKHPTNEGTFNVFYYLLACPDNALRTELHFNHLAENNVFGILPLSKPEEKQKAAQQFSRLQAAMKVMCISGEEQKAFWLVLGAICHLGAAGATKDSSEGNVALRSPQTPVSFLPLPSFRPPPSHFFPSSFQALAC</sequence>
<feature type="compositionally biased region" description="Basic residues" evidence="6">
    <location>
        <begin position="197"/>
        <end position="210"/>
    </location>
</feature>
<evidence type="ECO:0000256" key="2">
    <source>
        <dbReference type="ARBA" id="ARBA00022840"/>
    </source>
</evidence>
<keyword evidence="5" id="KW-0009">Actin-binding</keyword>
<accession>A0AAW1CFJ0</accession>
<feature type="binding site" evidence="5">
    <location>
        <begin position="462"/>
        <end position="469"/>
    </location>
    <ligand>
        <name>ATP</name>
        <dbReference type="ChEBI" id="CHEBI:30616"/>
    </ligand>
</feature>
<dbReference type="Pfam" id="PF00063">
    <property type="entry name" value="Myosin_head"/>
    <property type="match status" value="1"/>
</dbReference>
<protein>
    <submittedName>
        <fullName evidence="8">Unconventional myosin-XVIIIa</fullName>
    </submittedName>
</protein>
<comment type="caution">
    <text evidence="8">The sequence shown here is derived from an EMBL/GenBank/DDBJ whole genome shotgun (WGS) entry which is preliminary data.</text>
</comment>
<dbReference type="GO" id="GO:0019903">
    <property type="term" value="F:protein phosphatase binding"/>
    <property type="evidence" value="ECO:0007669"/>
    <property type="project" value="TreeGrafter"/>
</dbReference>
<keyword evidence="4 5" id="KW-0505">Motor protein</keyword>
<feature type="compositionally biased region" description="Polar residues" evidence="6">
    <location>
        <begin position="251"/>
        <end position="264"/>
    </location>
</feature>
<dbReference type="PANTHER" id="PTHR47335">
    <property type="entry name" value="UNCONVENTIONAL MYOSIN-XVI"/>
    <property type="match status" value="1"/>
</dbReference>
<dbReference type="GO" id="GO:0005654">
    <property type="term" value="C:nucleoplasm"/>
    <property type="evidence" value="ECO:0007669"/>
    <property type="project" value="TreeGrafter"/>
</dbReference>
<evidence type="ECO:0000256" key="5">
    <source>
        <dbReference type="PROSITE-ProRule" id="PRU00782"/>
    </source>
</evidence>
<dbReference type="SMART" id="SM00242">
    <property type="entry name" value="MYSc"/>
    <property type="match status" value="1"/>
</dbReference>
<dbReference type="PROSITE" id="PS51456">
    <property type="entry name" value="MYOSIN_MOTOR"/>
    <property type="match status" value="1"/>
</dbReference>
<dbReference type="EMBL" id="JAOTOJ010000001">
    <property type="protein sequence ID" value="KAK9412631.1"/>
    <property type="molecule type" value="Genomic_DNA"/>
</dbReference>
<evidence type="ECO:0000313" key="8">
    <source>
        <dbReference type="EMBL" id="KAK9412631.1"/>
    </source>
</evidence>
<dbReference type="Gene3D" id="1.10.10.820">
    <property type="match status" value="1"/>
</dbReference>
<feature type="compositionally biased region" description="Pro residues" evidence="6">
    <location>
        <begin position="159"/>
        <end position="180"/>
    </location>
</feature>
<dbReference type="Proteomes" id="UP001474421">
    <property type="component" value="Unassembled WGS sequence"/>
</dbReference>
<dbReference type="InterPro" id="IPR036961">
    <property type="entry name" value="Kinesin_motor_dom_sf"/>
</dbReference>
<feature type="compositionally biased region" description="Basic and acidic residues" evidence="6">
    <location>
        <begin position="22"/>
        <end position="39"/>
    </location>
</feature>
<dbReference type="AlphaFoldDB" id="A0AAW1CFJ0"/>
<keyword evidence="2 5" id="KW-0067">ATP-binding</keyword>
<evidence type="ECO:0000259" key="7">
    <source>
        <dbReference type="PROSITE" id="PS51456"/>
    </source>
</evidence>
<gene>
    <name evidence="8" type="ORF">NXF25_003806</name>
</gene>
<name>A0AAW1CFJ0_CROAD</name>
<dbReference type="Gene3D" id="3.40.850.10">
    <property type="entry name" value="Kinesin motor domain"/>
    <property type="match status" value="1"/>
</dbReference>
<dbReference type="FunFam" id="3.40.850.10:FF:000020">
    <property type="entry name" value="unconventional myosin-XVIIIa isoform X1"/>
    <property type="match status" value="1"/>
</dbReference>
<dbReference type="FunFam" id="1.10.10.820:FF:000004">
    <property type="entry name" value="unconventional myosin-XVIIIa isoform X1"/>
    <property type="match status" value="1"/>
</dbReference>
<keyword evidence="3 5" id="KW-0518">Myosin</keyword>
<dbReference type="GO" id="GO:0051015">
    <property type="term" value="F:actin filament binding"/>
    <property type="evidence" value="ECO:0007669"/>
    <property type="project" value="TreeGrafter"/>
</dbReference>
<feature type="domain" description="Myosin motor" evidence="7">
    <location>
        <begin position="369"/>
        <end position="683"/>
    </location>
</feature>
<dbReference type="PANTHER" id="PTHR47335:SF1">
    <property type="entry name" value="UNCONVENTIONAL MYOSIN-XVI"/>
    <property type="match status" value="1"/>
</dbReference>
<dbReference type="PRINTS" id="PR00193">
    <property type="entry name" value="MYOSINHEAVY"/>
</dbReference>
<dbReference type="GO" id="GO:0003774">
    <property type="term" value="F:cytoskeletal motor activity"/>
    <property type="evidence" value="ECO:0007669"/>
    <property type="project" value="UniProtKB-UniRule"/>
</dbReference>
<dbReference type="InterPro" id="IPR057772">
    <property type="entry name" value="SH3_Myo18a"/>
</dbReference>
<dbReference type="SUPFAM" id="SSF52540">
    <property type="entry name" value="P-loop containing nucleoside triphosphate hydrolases"/>
    <property type="match status" value="1"/>
</dbReference>
<dbReference type="GO" id="GO:2000134">
    <property type="term" value="P:negative regulation of G1/S transition of mitotic cell cycle"/>
    <property type="evidence" value="ECO:0007669"/>
    <property type="project" value="TreeGrafter"/>
</dbReference>
<dbReference type="Pfam" id="PF24556">
    <property type="entry name" value="SH3_Myosin-XVIIIa"/>
    <property type="match status" value="1"/>
</dbReference>
<dbReference type="InterPro" id="IPR001609">
    <property type="entry name" value="Myosin_head_motor_dom-like"/>
</dbReference>
<dbReference type="GO" id="GO:0043491">
    <property type="term" value="P:phosphatidylinositol 3-kinase/protein kinase B signal transduction"/>
    <property type="evidence" value="ECO:0007669"/>
    <property type="project" value="TreeGrafter"/>
</dbReference>
<evidence type="ECO:0000313" key="9">
    <source>
        <dbReference type="Proteomes" id="UP001474421"/>
    </source>
</evidence>
<organism evidence="8 9">
    <name type="scientific">Crotalus adamanteus</name>
    <name type="common">Eastern diamondback rattlesnake</name>
    <dbReference type="NCBI Taxonomy" id="8729"/>
    <lineage>
        <taxon>Eukaryota</taxon>
        <taxon>Metazoa</taxon>
        <taxon>Chordata</taxon>
        <taxon>Craniata</taxon>
        <taxon>Vertebrata</taxon>
        <taxon>Euteleostomi</taxon>
        <taxon>Lepidosauria</taxon>
        <taxon>Squamata</taxon>
        <taxon>Bifurcata</taxon>
        <taxon>Unidentata</taxon>
        <taxon>Episquamata</taxon>
        <taxon>Toxicofera</taxon>
        <taxon>Serpentes</taxon>
        <taxon>Colubroidea</taxon>
        <taxon>Viperidae</taxon>
        <taxon>Crotalinae</taxon>
        <taxon>Crotalus</taxon>
    </lineage>
</organism>
<keyword evidence="1 5" id="KW-0547">Nucleotide-binding</keyword>
<evidence type="ECO:0000256" key="3">
    <source>
        <dbReference type="ARBA" id="ARBA00023123"/>
    </source>
</evidence>
<dbReference type="Gene3D" id="1.20.120.720">
    <property type="entry name" value="Myosin VI head, motor domain, U50 subdomain"/>
    <property type="match status" value="1"/>
</dbReference>
<comment type="caution">
    <text evidence="5">Lacks conserved residue(s) required for the propagation of feature annotation.</text>
</comment>
<evidence type="ECO:0000256" key="1">
    <source>
        <dbReference type="ARBA" id="ARBA00022741"/>
    </source>
</evidence>
<keyword evidence="9" id="KW-1185">Reference proteome</keyword>
<dbReference type="GO" id="GO:0048812">
    <property type="term" value="P:neuron projection morphogenesis"/>
    <property type="evidence" value="ECO:0007669"/>
    <property type="project" value="TreeGrafter"/>
</dbReference>
<dbReference type="GO" id="GO:0005524">
    <property type="term" value="F:ATP binding"/>
    <property type="evidence" value="ECO:0007669"/>
    <property type="project" value="UniProtKB-UniRule"/>
</dbReference>
<dbReference type="GO" id="GO:0016459">
    <property type="term" value="C:myosin complex"/>
    <property type="evidence" value="ECO:0007669"/>
    <property type="project" value="UniProtKB-KW"/>
</dbReference>
<evidence type="ECO:0000256" key="4">
    <source>
        <dbReference type="ARBA" id="ARBA00023175"/>
    </source>
</evidence>
<proteinExistence type="inferred from homology"/>
<reference evidence="8 9" key="1">
    <citation type="journal article" date="2024" name="Proc. Natl. Acad. Sci. U.S.A.">
        <title>The genetic regulatory architecture and epigenomic basis for age-related changes in rattlesnake venom.</title>
        <authorList>
            <person name="Hogan M.P."/>
            <person name="Holding M.L."/>
            <person name="Nystrom G.S."/>
            <person name="Colston T.J."/>
            <person name="Bartlett D.A."/>
            <person name="Mason A.J."/>
            <person name="Ellsworth S.A."/>
            <person name="Rautsaw R.M."/>
            <person name="Lawrence K.C."/>
            <person name="Strickland J.L."/>
            <person name="He B."/>
            <person name="Fraser P."/>
            <person name="Margres M.J."/>
            <person name="Gilbert D.M."/>
            <person name="Gibbs H.L."/>
            <person name="Parkinson C.L."/>
            <person name="Rokyta D.R."/>
        </authorList>
    </citation>
    <scope>NUCLEOTIDE SEQUENCE [LARGE SCALE GENOMIC DNA]</scope>
    <source>
        <strain evidence="8">DRR0105</strain>
    </source>
</reference>
<comment type="similarity">
    <text evidence="5">Belongs to the TRAFAC class myosin-kinesin ATPase superfamily. Myosin family.</text>
</comment>
<dbReference type="GO" id="GO:0048471">
    <property type="term" value="C:perinuclear region of cytoplasm"/>
    <property type="evidence" value="ECO:0007669"/>
    <property type="project" value="TreeGrafter"/>
</dbReference>
<feature type="region of interest" description="Disordered" evidence="6">
    <location>
        <begin position="1"/>
        <end position="303"/>
    </location>
</feature>
<dbReference type="InterPro" id="IPR027417">
    <property type="entry name" value="P-loop_NTPase"/>
</dbReference>
<dbReference type="InterPro" id="IPR052838">
    <property type="entry name" value="Myosin-XVI"/>
</dbReference>